<evidence type="ECO:0000259" key="1">
    <source>
        <dbReference type="Pfam" id="PF07969"/>
    </source>
</evidence>
<dbReference type="InterPro" id="IPR011059">
    <property type="entry name" value="Metal-dep_hydrolase_composite"/>
</dbReference>
<accession>A0A387BAB6</accession>
<dbReference type="Gene3D" id="2.30.40.10">
    <property type="entry name" value="Urease, subunit C, domain 1"/>
    <property type="match status" value="1"/>
</dbReference>
<proteinExistence type="predicted"/>
<dbReference type="Pfam" id="PF07969">
    <property type="entry name" value="Amidohydro_3"/>
    <property type="match status" value="1"/>
</dbReference>
<dbReference type="SUPFAM" id="SSF51338">
    <property type="entry name" value="Composite domain of metallo-dependent hydrolases"/>
    <property type="match status" value="1"/>
</dbReference>
<organism evidence="2 3">
    <name type="scientific">Protaetiibacter intestinalis</name>
    <dbReference type="NCBI Taxonomy" id="2419774"/>
    <lineage>
        <taxon>Bacteria</taxon>
        <taxon>Bacillati</taxon>
        <taxon>Actinomycetota</taxon>
        <taxon>Actinomycetes</taxon>
        <taxon>Micrococcales</taxon>
        <taxon>Microbacteriaceae</taxon>
        <taxon>Protaetiibacter</taxon>
    </lineage>
</organism>
<dbReference type="InterPro" id="IPR013108">
    <property type="entry name" value="Amidohydro_3"/>
</dbReference>
<dbReference type="PANTHER" id="PTHR22642:SF2">
    <property type="entry name" value="PROTEIN LONG AFTER FAR-RED 3"/>
    <property type="match status" value="1"/>
</dbReference>
<dbReference type="EMBL" id="CP032630">
    <property type="protein sequence ID" value="AYF97879.1"/>
    <property type="molecule type" value="Genomic_DNA"/>
</dbReference>
<evidence type="ECO:0000313" key="3">
    <source>
        <dbReference type="Proteomes" id="UP000278886"/>
    </source>
</evidence>
<dbReference type="RefSeq" id="WP_120762227.1">
    <property type="nucleotide sequence ID" value="NZ_CP032630.1"/>
</dbReference>
<dbReference type="Gene3D" id="3.10.310.70">
    <property type="match status" value="1"/>
</dbReference>
<dbReference type="SUPFAM" id="SSF51556">
    <property type="entry name" value="Metallo-dependent hydrolases"/>
    <property type="match status" value="1"/>
</dbReference>
<dbReference type="InterPro" id="IPR032466">
    <property type="entry name" value="Metal_Hydrolase"/>
</dbReference>
<dbReference type="OrthoDB" id="3238066at2"/>
<dbReference type="AlphaFoldDB" id="A0A387BAB6"/>
<dbReference type="PANTHER" id="PTHR22642">
    <property type="entry name" value="IMIDAZOLONEPROPIONASE"/>
    <property type="match status" value="1"/>
</dbReference>
<dbReference type="GO" id="GO:0016810">
    <property type="term" value="F:hydrolase activity, acting on carbon-nitrogen (but not peptide) bonds"/>
    <property type="evidence" value="ECO:0007669"/>
    <property type="project" value="InterPro"/>
</dbReference>
<keyword evidence="3" id="KW-1185">Reference proteome</keyword>
<gene>
    <name evidence="2" type="ORF">D7I47_06135</name>
</gene>
<feature type="domain" description="Amidohydrolase 3" evidence="1">
    <location>
        <begin position="48"/>
        <end position="492"/>
    </location>
</feature>
<protein>
    <recommendedName>
        <fullName evidence="1">Amidohydrolase 3 domain-containing protein</fullName>
    </recommendedName>
</protein>
<reference evidence="3" key="1">
    <citation type="submission" date="2018-09" db="EMBL/GenBank/DDBJ databases">
        <title>Genome sequencing of strain 2DFWR-13.</title>
        <authorList>
            <person name="Heo J."/>
            <person name="Kim S.-J."/>
            <person name="Kwon S.-W."/>
        </authorList>
    </citation>
    <scope>NUCLEOTIDE SEQUENCE [LARGE SCALE GENOMIC DNA]</scope>
    <source>
        <strain evidence="3">2DFWR-13</strain>
    </source>
</reference>
<dbReference type="Gene3D" id="3.20.20.140">
    <property type="entry name" value="Metal-dependent hydrolases"/>
    <property type="match status" value="1"/>
</dbReference>
<dbReference type="Proteomes" id="UP000278886">
    <property type="component" value="Chromosome"/>
</dbReference>
<dbReference type="KEGG" id="lyd:D7I47_06135"/>
<evidence type="ECO:0000313" key="2">
    <source>
        <dbReference type="EMBL" id="AYF97879.1"/>
    </source>
</evidence>
<sequence>MTTAAPPLLLRGARLPGAEGEHAVLLRDGRIAAVDPRDRAETAGAEPVELGGRLLLPGLWDEHVHLTQHVIRRRRFDLADTASPREVLERLGAELARRGEAAPDELLVGYGFRDGLWTEAPSLAAIDLVAPRVPVALVSGDLHCAWLNTAGARMLGLAPDASGLVREGPWIAASARLESSSTLPASAYREAAEDAARRGVVGVVELEHADNIAEWPARVAAGVEQLRVEAAVWPDRLEAAIAAGHRTGDALDPAGLVRMGPLKIVVDGSLNTRTAWCWEPYPDLDPHAEHACGVITTAPSELRELLRRARDHGISAAVHAIGDRANSEALDAFAELGMAGRIEHAQLVAERDFPRFAALGVVASVQPEHAMDDRDVADHHWAGRTDRAFAFGSLHAAGAELRLGSDAPVAPLDPWISMSAAVARRRGDRAPWHPEQRIPFEVALAASTRGRATVAVGDPADLVAVDLDPATLDPDALRTMPVAATWLAGRFTHRAL</sequence>
<name>A0A387BAB6_9MICO</name>